<reference evidence="2" key="1">
    <citation type="submission" date="2022-04" db="EMBL/GenBank/DDBJ databases">
        <title>A functionally conserved STORR gene fusion in Papaver species that diverged 16.8 million years ago.</title>
        <authorList>
            <person name="Catania T."/>
        </authorList>
    </citation>
    <scope>NUCLEOTIDE SEQUENCE</scope>
    <source>
        <strain evidence="2">S-188037</strain>
    </source>
</reference>
<dbReference type="Proteomes" id="UP001202328">
    <property type="component" value="Unassembled WGS sequence"/>
</dbReference>
<comment type="caution">
    <text evidence="2">The sequence shown here is derived from an EMBL/GenBank/DDBJ whole genome shotgun (WGS) entry which is preliminary data.</text>
</comment>
<dbReference type="PANTHER" id="PTHR24414">
    <property type="entry name" value="F-BOX/KELCH-REPEAT PROTEIN SKIP4"/>
    <property type="match status" value="1"/>
</dbReference>
<feature type="region of interest" description="Disordered" evidence="1">
    <location>
        <begin position="1"/>
        <end position="20"/>
    </location>
</feature>
<name>A0AAD4SVE4_9MAGN</name>
<proteinExistence type="predicted"/>
<evidence type="ECO:0000256" key="1">
    <source>
        <dbReference type="SAM" id="MobiDB-lite"/>
    </source>
</evidence>
<sequence length="392" mass="43898">MAGETSRSENQQQEKAEEETPFRGDLLVDIISCLPTIHLVPSSYVSRSWEHAVISCLRDPSRAKPWLVVHMQNRRNLSLVMSRAYDPGSNVWIEFTGPSPTTYTSSLRSSCSNNTLYMLTPSKFSFSTDPLHEKWHEFAAPRIWRTDPAVSIVGSYPVVAGGAYDFEKDPLAVEIYDMASPGWSMCQPLPVALRNSAAASWLSVDVQDHKMYLLDKQSGKLCWFDTNAKIWSEGSGTLTLHPDPSIYFSVFGFAGERLILVGLMGDSENAKSLGIWEVNCNGFDSKEIGKMPPVMFEKLKNVNPILSSIDISLAENFVYIYDSSNPRDIFFLDLTAGACEWGSVRSSFLNDRVLMNMFTFTCSKVGLSDLRKAFTFGSRRFSVQSAEKNVFK</sequence>
<keyword evidence="3" id="KW-1185">Reference proteome</keyword>
<dbReference type="GO" id="GO:0005634">
    <property type="term" value="C:nucleus"/>
    <property type="evidence" value="ECO:0007669"/>
    <property type="project" value="TreeGrafter"/>
</dbReference>
<evidence type="ECO:0000313" key="2">
    <source>
        <dbReference type="EMBL" id="KAI3920940.1"/>
    </source>
</evidence>
<dbReference type="EMBL" id="JAJJMB010008779">
    <property type="protein sequence ID" value="KAI3920940.1"/>
    <property type="molecule type" value="Genomic_DNA"/>
</dbReference>
<protein>
    <submittedName>
        <fullName evidence="2">Uncharacterized protein</fullName>
    </submittedName>
</protein>
<dbReference type="Gene3D" id="2.120.10.80">
    <property type="entry name" value="Kelch-type beta propeller"/>
    <property type="match status" value="1"/>
</dbReference>
<dbReference type="GO" id="GO:0005829">
    <property type="term" value="C:cytosol"/>
    <property type="evidence" value="ECO:0007669"/>
    <property type="project" value="TreeGrafter"/>
</dbReference>
<dbReference type="InterPro" id="IPR050354">
    <property type="entry name" value="F-box/kelch-repeat_ARATH"/>
</dbReference>
<organism evidence="2 3">
    <name type="scientific">Papaver atlanticum</name>
    <dbReference type="NCBI Taxonomy" id="357466"/>
    <lineage>
        <taxon>Eukaryota</taxon>
        <taxon>Viridiplantae</taxon>
        <taxon>Streptophyta</taxon>
        <taxon>Embryophyta</taxon>
        <taxon>Tracheophyta</taxon>
        <taxon>Spermatophyta</taxon>
        <taxon>Magnoliopsida</taxon>
        <taxon>Ranunculales</taxon>
        <taxon>Papaveraceae</taxon>
        <taxon>Papaveroideae</taxon>
        <taxon>Papaver</taxon>
    </lineage>
</organism>
<evidence type="ECO:0000313" key="3">
    <source>
        <dbReference type="Proteomes" id="UP001202328"/>
    </source>
</evidence>
<dbReference type="InterPro" id="IPR015915">
    <property type="entry name" value="Kelch-typ_b-propeller"/>
</dbReference>
<dbReference type="AlphaFoldDB" id="A0AAD4SVE4"/>
<accession>A0AAD4SVE4</accession>
<dbReference type="GO" id="GO:0043161">
    <property type="term" value="P:proteasome-mediated ubiquitin-dependent protein catabolic process"/>
    <property type="evidence" value="ECO:0007669"/>
    <property type="project" value="TreeGrafter"/>
</dbReference>
<dbReference type="SUPFAM" id="SSF117281">
    <property type="entry name" value="Kelch motif"/>
    <property type="match status" value="1"/>
</dbReference>
<dbReference type="PANTHER" id="PTHR24414:SF44">
    <property type="entry name" value="F-BOX DOMAIN-CONTAINING PROTEIN"/>
    <property type="match status" value="1"/>
</dbReference>
<gene>
    <name evidence="2" type="ORF">MKW98_027650</name>
</gene>